<feature type="chain" id="PRO_5025663240" evidence="1">
    <location>
        <begin position="21"/>
        <end position="100"/>
    </location>
</feature>
<sequence length="100" mass="11595">MVSFFLTLWLFLVACRSRSSWDTTVVTSLLFLSCVEEVPRHQRLVDIREGERCRYAANRIIHDLDLCSNWDGGFILSALRESGEARRLHAGARRQRSTRL</sequence>
<accession>A0A6B0UG89</accession>
<keyword evidence="1" id="KW-0732">Signal</keyword>
<dbReference type="EMBL" id="GIFC01006092">
    <property type="protein sequence ID" value="MXU88175.1"/>
    <property type="molecule type" value="Transcribed_RNA"/>
</dbReference>
<reference evidence="2" key="1">
    <citation type="submission" date="2019-12" db="EMBL/GenBank/DDBJ databases">
        <title>An insight into the sialome of adult female Ixodes ricinus ticks feeding for 6 days.</title>
        <authorList>
            <person name="Perner J."/>
            <person name="Ribeiro J.M.C."/>
        </authorList>
    </citation>
    <scope>NUCLEOTIDE SEQUENCE</scope>
    <source>
        <strain evidence="2">Semi-engorged</strain>
        <tissue evidence="2">Salivary glands</tissue>
    </source>
</reference>
<proteinExistence type="predicted"/>
<feature type="signal peptide" evidence="1">
    <location>
        <begin position="1"/>
        <end position="20"/>
    </location>
</feature>
<evidence type="ECO:0000256" key="1">
    <source>
        <dbReference type="SAM" id="SignalP"/>
    </source>
</evidence>
<evidence type="ECO:0000313" key="2">
    <source>
        <dbReference type="EMBL" id="MXU88175.1"/>
    </source>
</evidence>
<protein>
    <submittedName>
        <fullName evidence="2">Putative secreted protein</fullName>
    </submittedName>
</protein>
<organism evidence="2">
    <name type="scientific">Ixodes ricinus</name>
    <name type="common">Common tick</name>
    <name type="synonym">Acarus ricinus</name>
    <dbReference type="NCBI Taxonomy" id="34613"/>
    <lineage>
        <taxon>Eukaryota</taxon>
        <taxon>Metazoa</taxon>
        <taxon>Ecdysozoa</taxon>
        <taxon>Arthropoda</taxon>
        <taxon>Chelicerata</taxon>
        <taxon>Arachnida</taxon>
        <taxon>Acari</taxon>
        <taxon>Parasitiformes</taxon>
        <taxon>Ixodida</taxon>
        <taxon>Ixodoidea</taxon>
        <taxon>Ixodidae</taxon>
        <taxon>Ixodinae</taxon>
        <taxon>Ixodes</taxon>
    </lineage>
</organism>
<name>A0A6B0UG89_IXORI</name>
<dbReference type="AlphaFoldDB" id="A0A6B0UG89"/>